<protein>
    <submittedName>
        <fullName evidence="1">Uncharacterized protein</fullName>
    </submittedName>
</protein>
<keyword evidence="2" id="KW-1185">Reference proteome</keyword>
<dbReference type="EMBL" id="CAJVAS010000010">
    <property type="protein sequence ID" value="CAG7624764.1"/>
    <property type="molecule type" value="Genomic_DNA"/>
</dbReference>
<dbReference type="RefSeq" id="WP_218092439.1">
    <property type="nucleotide sequence ID" value="NZ_CAJVAS010000010.1"/>
</dbReference>
<reference evidence="1" key="1">
    <citation type="submission" date="2021-06" db="EMBL/GenBank/DDBJ databases">
        <authorList>
            <person name="Criscuolo A."/>
        </authorList>
    </citation>
    <scope>NUCLEOTIDE SEQUENCE</scope>
    <source>
        <strain evidence="1">CIP111600</strain>
    </source>
</reference>
<gene>
    <name evidence="1" type="ORF">PAESOLCIP111_02657</name>
</gene>
<accession>A0A916NXB8</accession>
<comment type="caution">
    <text evidence="1">The sequence shown here is derived from an EMBL/GenBank/DDBJ whole genome shotgun (WGS) entry which is preliminary data.</text>
</comment>
<organism evidence="1 2">
    <name type="scientific">Paenibacillus solanacearum</name>
    <dbReference type="NCBI Taxonomy" id="2048548"/>
    <lineage>
        <taxon>Bacteria</taxon>
        <taxon>Bacillati</taxon>
        <taxon>Bacillota</taxon>
        <taxon>Bacilli</taxon>
        <taxon>Bacillales</taxon>
        <taxon>Paenibacillaceae</taxon>
        <taxon>Paenibacillus</taxon>
    </lineage>
</organism>
<dbReference type="Proteomes" id="UP000693672">
    <property type="component" value="Unassembled WGS sequence"/>
</dbReference>
<evidence type="ECO:0000313" key="1">
    <source>
        <dbReference type="EMBL" id="CAG7624764.1"/>
    </source>
</evidence>
<dbReference type="AlphaFoldDB" id="A0A916NXB8"/>
<sequence length="355" mass="40509">MANVMLRPDLKTAGGEVNDILFNHRSVGTLSLVYRENDRIAGALQLEQEVLSESEKEAVFESVHAYVQALAGAIQAKSCEVMATYGSYDHIIATESLDEAYPRITGIDEDFDFDSDWVDTDTRIEDEGPMERGDYSMADFELVVVGEADDAIEYHIYDKDEDWVAEVFLQIEDREVSGTVNWLMEPTEEELDVVADLLVLDFDDDQVDSFVIDMKFNHEIIETIELTHEDLLDEAEMEAEAETVSDSEHVWYKRSDQHDYSVMLVRDDGDVLTYEIYQSTYGGLPIGTATIDISQRQLTGFIDFRVAGSSDDRELISMMLMQELDKEKDFDTINLSMMHQNRLIEEVLLETEQVH</sequence>
<proteinExistence type="predicted"/>
<name>A0A916NXB8_9BACL</name>
<evidence type="ECO:0000313" key="2">
    <source>
        <dbReference type="Proteomes" id="UP000693672"/>
    </source>
</evidence>